<gene>
    <name evidence="2" type="ORF">EGW08_004694</name>
</gene>
<keyword evidence="3" id="KW-1185">Reference proteome</keyword>
<keyword evidence="1" id="KW-0732">Signal</keyword>
<accession>A0A433U195</accession>
<dbReference type="Proteomes" id="UP000271974">
    <property type="component" value="Unassembled WGS sequence"/>
</dbReference>
<organism evidence="2 3">
    <name type="scientific">Elysia chlorotica</name>
    <name type="common">Eastern emerald elysia</name>
    <name type="synonym">Sea slug</name>
    <dbReference type="NCBI Taxonomy" id="188477"/>
    <lineage>
        <taxon>Eukaryota</taxon>
        <taxon>Metazoa</taxon>
        <taxon>Spiralia</taxon>
        <taxon>Lophotrochozoa</taxon>
        <taxon>Mollusca</taxon>
        <taxon>Gastropoda</taxon>
        <taxon>Heterobranchia</taxon>
        <taxon>Euthyneura</taxon>
        <taxon>Panpulmonata</taxon>
        <taxon>Sacoglossa</taxon>
        <taxon>Placobranchoidea</taxon>
        <taxon>Plakobranchidae</taxon>
        <taxon>Elysia</taxon>
    </lineage>
</organism>
<feature type="chain" id="PRO_5018989835" evidence="1">
    <location>
        <begin position="22"/>
        <end position="206"/>
    </location>
</feature>
<name>A0A433U195_ELYCH</name>
<feature type="signal peptide" evidence="1">
    <location>
        <begin position="1"/>
        <end position="21"/>
    </location>
</feature>
<evidence type="ECO:0000256" key="1">
    <source>
        <dbReference type="SAM" id="SignalP"/>
    </source>
</evidence>
<protein>
    <submittedName>
        <fullName evidence="2">Uncharacterized protein</fullName>
    </submittedName>
</protein>
<evidence type="ECO:0000313" key="2">
    <source>
        <dbReference type="EMBL" id="RUS87518.1"/>
    </source>
</evidence>
<evidence type="ECO:0000313" key="3">
    <source>
        <dbReference type="Proteomes" id="UP000271974"/>
    </source>
</evidence>
<sequence length="206" mass="23202">MRAAPLGTCLVFVYTLTMASAYEIKHLKDSMENSVHYSWSGKQAVRKLFTCKICGPPNLVLLWHKTCLENGARRVNVKWNNDSSINKRRILNAKAQCNRTIGGTDFSYITSIYMDRLPTRFSHCFITCCGIAESSLTNKSLSDPIPADFVRGQSDPKSTAFWNRFFKETEERTNGDWDTFELLGGECKRVSTDIIGKILLVTALVG</sequence>
<comment type="caution">
    <text evidence="2">The sequence shown here is derived from an EMBL/GenBank/DDBJ whole genome shotgun (WGS) entry which is preliminary data.</text>
</comment>
<dbReference type="EMBL" id="RQTK01000108">
    <property type="protein sequence ID" value="RUS87518.1"/>
    <property type="molecule type" value="Genomic_DNA"/>
</dbReference>
<reference evidence="2 3" key="1">
    <citation type="submission" date="2019-01" db="EMBL/GenBank/DDBJ databases">
        <title>A draft genome assembly of the solar-powered sea slug Elysia chlorotica.</title>
        <authorList>
            <person name="Cai H."/>
            <person name="Li Q."/>
            <person name="Fang X."/>
            <person name="Li J."/>
            <person name="Curtis N.E."/>
            <person name="Altenburger A."/>
            <person name="Shibata T."/>
            <person name="Feng M."/>
            <person name="Maeda T."/>
            <person name="Schwartz J.A."/>
            <person name="Shigenobu S."/>
            <person name="Lundholm N."/>
            <person name="Nishiyama T."/>
            <person name="Yang H."/>
            <person name="Hasebe M."/>
            <person name="Li S."/>
            <person name="Pierce S.K."/>
            <person name="Wang J."/>
        </authorList>
    </citation>
    <scope>NUCLEOTIDE SEQUENCE [LARGE SCALE GENOMIC DNA]</scope>
    <source>
        <strain evidence="2">EC2010</strain>
        <tissue evidence="2">Whole organism of an adult</tissue>
    </source>
</reference>
<dbReference type="AlphaFoldDB" id="A0A433U195"/>
<proteinExistence type="predicted"/>
<feature type="non-terminal residue" evidence="2">
    <location>
        <position position="206"/>
    </location>
</feature>